<sequence>MAPIPVDVPSRPFTFEAPRPGPNSMQRQAAPPSVSAVSYTPTVQPTTWRKTALRPVQQQASHIPPVPVSTQAMSMPPVQPIAQAPRAETCAVPQVTSRAHPLPVISQDFFSIGSTCQPQKAPVVPPPPVVAAHFDISTDAMEADQMDDLFDSLDMSSPEISTSMALPPAPAVQETTADAPVMQTAPADAPASFSFDLAALDLPFDDWMDTGDRPLLDAFADPDSWMS</sequence>
<proteinExistence type="predicted"/>
<keyword evidence="3" id="KW-1185">Reference proteome</keyword>
<feature type="region of interest" description="Disordered" evidence="1">
    <location>
        <begin position="1"/>
        <end position="41"/>
    </location>
</feature>
<dbReference type="EMBL" id="KV448218">
    <property type="protein sequence ID" value="OAX40283.1"/>
    <property type="molecule type" value="Genomic_DNA"/>
</dbReference>
<reference evidence="2 3" key="1">
    <citation type="submission" date="2016-06" db="EMBL/GenBank/DDBJ databases">
        <title>Comparative genomics of the ectomycorrhizal sister species Rhizopogon vinicolor and Rhizopogon vesiculosus (Basidiomycota: Boletales) reveals a divergence of the mating type B locus.</title>
        <authorList>
            <consortium name="DOE Joint Genome Institute"/>
            <person name="Mujic A.B."/>
            <person name="Kuo A."/>
            <person name="Tritt A."/>
            <person name="Lipzen A."/>
            <person name="Chen C."/>
            <person name="Johnson J."/>
            <person name="Sharma A."/>
            <person name="Barry K."/>
            <person name="Grigoriev I.V."/>
            <person name="Spatafora J.W."/>
        </authorList>
    </citation>
    <scope>NUCLEOTIDE SEQUENCE [LARGE SCALE GENOMIC DNA]</scope>
    <source>
        <strain evidence="2 3">AM-OR11-026</strain>
    </source>
</reference>
<accession>A0A1B7N620</accession>
<gene>
    <name evidence="2" type="ORF">K503DRAFT_631503</name>
</gene>
<dbReference type="AlphaFoldDB" id="A0A1B7N620"/>
<organism evidence="2 3">
    <name type="scientific">Rhizopogon vinicolor AM-OR11-026</name>
    <dbReference type="NCBI Taxonomy" id="1314800"/>
    <lineage>
        <taxon>Eukaryota</taxon>
        <taxon>Fungi</taxon>
        <taxon>Dikarya</taxon>
        <taxon>Basidiomycota</taxon>
        <taxon>Agaricomycotina</taxon>
        <taxon>Agaricomycetes</taxon>
        <taxon>Agaricomycetidae</taxon>
        <taxon>Boletales</taxon>
        <taxon>Suillineae</taxon>
        <taxon>Rhizopogonaceae</taxon>
        <taxon>Rhizopogon</taxon>
    </lineage>
</organism>
<protein>
    <submittedName>
        <fullName evidence="2">Uncharacterized protein</fullName>
    </submittedName>
</protein>
<evidence type="ECO:0000313" key="3">
    <source>
        <dbReference type="Proteomes" id="UP000092154"/>
    </source>
</evidence>
<dbReference type="Proteomes" id="UP000092154">
    <property type="component" value="Unassembled WGS sequence"/>
</dbReference>
<dbReference type="InParanoid" id="A0A1B7N620"/>
<evidence type="ECO:0000313" key="2">
    <source>
        <dbReference type="EMBL" id="OAX40283.1"/>
    </source>
</evidence>
<dbReference type="OrthoDB" id="2646692at2759"/>
<name>A0A1B7N620_9AGAM</name>
<evidence type="ECO:0000256" key="1">
    <source>
        <dbReference type="SAM" id="MobiDB-lite"/>
    </source>
</evidence>